<reference evidence="3 4" key="1">
    <citation type="submission" date="2024-01" db="EMBL/GenBank/DDBJ databases">
        <title>The genomes of 5 underutilized Papilionoideae crops provide insights into root nodulation and disease resistanc.</title>
        <authorList>
            <person name="Jiang F."/>
        </authorList>
    </citation>
    <scope>NUCLEOTIDE SEQUENCE [LARGE SCALE GENOMIC DNA]</scope>
    <source>
        <strain evidence="3">LVBAO_FW01</strain>
        <tissue evidence="3">Leaves</tissue>
    </source>
</reference>
<dbReference type="InterPro" id="IPR008811">
    <property type="entry name" value="Glycosyl_hydrolases_36"/>
</dbReference>
<keyword evidence="1" id="KW-0119">Carbohydrate metabolism</keyword>
<gene>
    <name evidence="3" type="ORF">VNO77_37781</name>
</gene>
<accession>A0AAN9KB59</accession>
<evidence type="ECO:0000313" key="4">
    <source>
        <dbReference type="Proteomes" id="UP001367508"/>
    </source>
</evidence>
<organism evidence="3 4">
    <name type="scientific">Canavalia gladiata</name>
    <name type="common">Sword bean</name>
    <name type="synonym">Dolichos gladiatus</name>
    <dbReference type="NCBI Taxonomy" id="3824"/>
    <lineage>
        <taxon>Eukaryota</taxon>
        <taxon>Viridiplantae</taxon>
        <taxon>Streptophyta</taxon>
        <taxon>Embryophyta</taxon>
        <taxon>Tracheophyta</taxon>
        <taxon>Spermatophyta</taxon>
        <taxon>Magnoliopsida</taxon>
        <taxon>eudicotyledons</taxon>
        <taxon>Gunneridae</taxon>
        <taxon>Pentapetalae</taxon>
        <taxon>rosids</taxon>
        <taxon>fabids</taxon>
        <taxon>Fabales</taxon>
        <taxon>Fabaceae</taxon>
        <taxon>Papilionoideae</taxon>
        <taxon>50 kb inversion clade</taxon>
        <taxon>NPAAA clade</taxon>
        <taxon>indigoferoid/millettioid clade</taxon>
        <taxon>Phaseoleae</taxon>
        <taxon>Canavalia</taxon>
    </lineage>
</organism>
<dbReference type="Pfam" id="PF05691">
    <property type="entry name" value="Raffinose_syn"/>
    <property type="match status" value="1"/>
</dbReference>
<protein>
    <submittedName>
        <fullName evidence="3">Uncharacterized protein</fullName>
    </submittedName>
</protein>
<dbReference type="Proteomes" id="UP001367508">
    <property type="component" value="Unassembled WGS sequence"/>
</dbReference>
<keyword evidence="4" id="KW-1185">Reference proteome</keyword>
<feature type="region of interest" description="Disordered" evidence="2">
    <location>
        <begin position="1"/>
        <end position="36"/>
    </location>
</feature>
<dbReference type="EMBL" id="JAYMYQ010000009">
    <property type="protein sequence ID" value="KAK7313226.1"/>
    <property type="molecule type" value="Genomic_DNA"/>
</dbReference>
<dbReference type="AlphaFoldDB" id="A0AAN9KB59"/>
<feature type="compositionally biased region" description="Basic and acidic residues" evidence="2">
    <location>
        <begin position="22"/>
        <end position="36"/>
    </location>
</feature>
<comment type="caution">
    <text evidence="3">The sequence shown here is derived from an EMBL/GenBank/DDBJ whole genome shotgun (WGS) entry which is preliminary data.</text>
</comment>
<evidence type="ECO:0000256" key="1">
    <source>
        <dbReference type="ARBA" id="ARBA00023277"/>
    </source>
</evidence>
<name>A0AAN9KB59_CANGL</name>
<evidence type="ECO:0000256" key="2">
    <source>
        <dbReference type="SAM" id="MobiDB-lite"/>
    </source>
</evidence>
<evidence type="ECO:0000313" key="3">
    <source>
        <dbReference type="EMBL" id="KAK7313226.1"/>
    </source>
</evidence>
<proteinExistence type="predicted"/>
<sequence length="155" mass="17447">MIPRVGRGRNDSPMKTQLAPLEAREESALEDEFRPDFDEPTAENTSYILFLPASEGQFRATLQGTPLNELQLRIESGDALVPNFLITRWKRAFKVSQMEVVHQSLSSLMMDGKRRPMNFTKKVACLSWLLGRSTPIIRCNPKLAYPLQSPGAVGQ</sequence>